<gene>
    <name evidence="1" type="ORF">NH26_22695</name>
</gene>
<keyword evidence="2" id="KW-1185">Reference proteome</keyword>
<dbReference type="AlphaFoldDB" id="A0A1S1YU55"/>
<sequence length="208" mass="22912">MMKYKQYILAFLISSLIFSCQTTQNEERVSKGNLQLVFGSNGRLQEDINNYGLSIENAEGKVILSFDKISEAPTSIPLAVGEYTVKAFSASEMPYVTFDAPYYYGEESCTIESGKETSVNITCALKHLKLNVNFDSDIINNSKSYSATAATAHADITVDATTSNTVFVERSALLIETVIEQMDGSIIKGKQILSGLEEQTEYTVNISY</sequence>
<dbReference type="RefSeq" id="WP_044220480.1">
    <property type="nucleotide sequence ID" value="NZ_JRYR02000002.1"/>
</dbReference>
<comment type="caution">
    <text evidence="1">The sequence shown here is derived from an EMBL/GenBank/DDBJ whole genome shotgun (WGS) entry which is preliminary data.</text>
</comment>
<evidence type="ECO:0000313" key="2">
    <source>
        <dbReference type="Proteomes" id="UP000179797"/>
    </source>
</evidence>
<dbReference type="OrthoDB" id="977767at2"/>
<evidence type="ECO:0000313" key="1">
    <source>
        <dbReference type="EMBL" id="OHX64403.1"/>
    </source>
</evidence>
<proteinExistence type="predicted"/>
<dbReference type="Pfam" id="PF14900">
    <property type="entry name" value="DUF4493"/>
    <property type="match status" value="1"/>
</dbReference>
<dbReference type="Proteomes" id="UP000179797">
    <property type="component" value="Unassembled WGS sequence"/>
</dbReference>
<dbReference type="STRING" id="915059.NH26_22695"/>
<protein>
    <recommendedName>
        <fullName evidence="3">DUF4493 domain-containing protein</fullName>
    </recommendedName>
</protein>
<name>A0A1S1YU55_FLAPC</name>
<reference evidence="1 2" key="1">
    <citation type="journal article" date="2012" name="Int. J. Syst. Evol. Microbiol.">
        <title>Flammeovirga pacifica sp. nov., isolated from deep-sea sediment.</title>
        <authorList>
            <person name="Xu H."/>
            <person name="Fu Y."/>
            <person name="Yang N."/>
            <person name="Ding Z."/>
            <person name="Lai Q."/>
            <person name="Zeng R."/>
        </authorList>
    </citation>
    <scope>NUCLEOTIDE SEQUENCE [LARGE SCALE GENOMIC DNA]</scope>
    <source>
        <strain evidence="2">DSM 24597 / LMG 26175 / WPAGA1</strain>
    </source>
</reference>
<evidence type="ECO:0008006" key="3">
    <source>
        <dbReference type="Google" id="ProtNLM"/>
    </source>
</evidence>
<dbReference type="PROSITE" id="PS51257">
    <property type="entry name" value="PROKAR_LIPOPROTEIN"/>
    <property type="match status" value="1"/>
</dbReference>
<dbReference type="InterPro" id="IPR027840">
    <property type="entry name" value="DUF4493"/>
</dbReference>
<accession>A0A1S1YU55</accession>
<dbReference type="EMBL" id="JRYR02000002">
    <property type="protein sequence ID" value="OHX64403.1"/>
    <property type="molecule type" value="Genomic_DNA"/>
</dbReference>
<organism evidence="1 2">
    <name type="scientific">Flammeovirga pacifica</name>
    <dbReference type="NCBI Taxonomy" id="915059"/>
    <lineage>
        <taxon>Bacteria</taxon>
        <taxon>Pseudomonadati</taxon>
        <taxon>Bacteroidota</taxon>
        <taxon>Cytophagia</taxon>
        <taxon>Cytophagales</taxon>
        <taxon>Flammeovirgaceae</taxon>
        <taxon>Flammeovirga</taxon>
    </lineage>
</organism>